<proteinExistence type="predicted"/>
<gene>
    <name evidence="2" type="ORF">NDU88_005830</name>
</gene>
<sequence>MGQGADPITRPWSARHKPMPQGMAEGPCKLRGATEAVEEKVNVEEHPSPTKSHPKSERAAPFPAVASSTETV</sequence>
<feature type="compositionally biased region" description="Basic and acidic residues" evidence="1">
    <location>
        <begin position="37"/>
        <end position="58"/>
    </location>
</feature>
<dbReference type="EMBL" id="JANPWB010000008">
    <property type="protein sequence ID" value="KAJ1165402.1"/>
    <property type="molecule type" value="Genomic_DNA"/>
</dbReference>
<accession>A0AAV7SMT8</accession>
<keyword evidence="3" id="KW-1185">Reference proteome</keyword>
<name>A0AAV7SMT8_PLEWA</name>
<evidence type="ECO:0000313" key="3">
    <source>
        <dbReference type="Proteomes" id="UP001066276"/>
    </source>
</evidence>
<dbReference type="AlphaFoldDB" id="A0AAV7SMT8"/>
<comment type="caution">
    <text evidence="2">The sequence shown here is derived from an EMBL/GenBank/DDBJ whole genome shotgun (WGS) entry which is preliminary data.</text>
</comment>
<protein>
    <submittedName>
        <fullName evidence="2">Uncharacterized protein</fullName>
    </submittedName>
</protein>
<reference evidence="2" key="1">
    <citation type="journal article" date="2022" name="bioRxiv">
        <title>Sequencing and chromosome-scale assembly of the giantPleurodeles waltlgenome.</title>
        <authorList>
            <person name="Brown T."/>
            <person name="Elewa A."/>
            <person name="Iarovenko S."/>
            <person name="Subramanian E."/>
            <person name="Araus A.J."/>
            <person name="Petzold A."/>
            <person name="Susuki M."/>
            <person name="Suzuki K.-i.T."/>
            <person name="Hayashi T."/>
            <person name="Toyoda A."/>
            <person name="Oliveira C."/>
            <person name="Osipova E."/>
            <person name="Leigh N.D."/>
            <person name="Simon A."/>
            <person name="Yun M.H."/>
        </authorList>
    </citation>
    <scope>NUCLEOTIDE SEQUENCE</scope>
    <source>
        <strain evidence="2">20211129_DDA</strain>
        <tissue evidence="2">Liver</tissue>
    </source>
</reference>
<evidence type="ECO:0000256" key="1">
    <source>
        <dbReference type="SAM" id="MobiDB-lite"/>
    </source>
</evidence>
<feature type="region of interest" description="Disordered" evidence="1">
    <location>
        <begin position="1"/>
        <end position="72"/>
    </location>
</feature>
<dbReference type="Proteomes" id="UP001066276">
    <property type="component" value="Chromosome 4_2"/>
</dbReference>
<organism evidence="2 3">
    <name type="scientific">Pleurodeles waltl</name>
    <name type="common">Iberian ribbed newt</name>
    <dbReference type="NCBI Taxonomy" id="8319"/>
    <lineage>
        <taxon>Eukaryota</taxon>
        <taxon>Metazoa</taxon>
        <taxon>Chordata</taxon>
        <taxon>Craniata</taxon>
        <taxon>Vertebrata</taxon>
        <taxon>Euteleostomi</taxon>
        <taxon>Amphibia</taxon>
        <taxon>Batrachia</taxon>
        <taxon>Caudata</taxon>
        <taxon>Salamandroidea</taxon>
        <taxon>Salamandridae</taxon>
        <taxon>Pleurodelinae</taxon>
        <taxon>Pleurodeles</taxon>
    </lineage>
</organism>
<evidence type="ECO:0000313" key="2">
    <source>
        <dbReference type="EMBL" id="KAJ1165402.1"/>
    </source>
</evidence>